<dbReference type="STRING" id="398580.Dshi_1188"/>
<dbReference type="HOGENOM" id="CLU_009039_3_0_5"/>
<dbReference type="HAMAP" id="MF_01411">
    <property type="entry name" value="LPS_assembly_LptD"/>
    <property type="match status" value="1"/>
</dbReference>
<reference evidence="4" key="1">
    <citation type="journal article" date="2010" name="ISME J.">
        <title>The complete genome sequence of the algal symbiont Dinoroseobacter shibae: a hitchhiker's guide to life in the sea.</title>
        <authorList>
            <person name="Wagner-Dobler I."/>
            <person name="Ballhausen B."/>
            <person name="Berger M."/>
            <person name="Brinkhoff T."/>
            <person name="Buchholz I."/>
            <person name="Bunk B."/>
            <person name="Cypionka H."/>
            <person name="Daniel R."/>
            <person name="Drepper T."/>
            <person name="Gerdts G."/>
            <person name="Hahnke S."/>
            <person name="Han C."/>
            <person name="Jahn D."/>
            <person name="Kalhoefer D."/>
            <person name="Kiss H."/>
            <person name="Klenk H.P."/>
            <person name="Kyrpides N."/>
            <person name="Liebl W."/>
            <person name="Liesegang H."/>
            <person name="Meincke L."/>
            <person name="Pati A."/>
            <person name="Petersen J."/>
            <person name="Piekarski T."/>
            <person name="Pommerenke C."/>
            <person name="Pradella S."/>
            <person name="Pukall R."/>
            <person name="Rabus R."/>
            <person name="Stackebrandt E."/>
            <person name="Thole S."/>
            <person name="Thompson L."/>
            <person name="Tielen P."/>
            <person name="Tomasch J."/>
            <person name="von Jan M."/>
            <person name="Wanphrut N."/>
            <person name="Wichels A."/>
            <person name="Zech H."/>
            <person name="Simon M."/>
        </authorList>
    </citation>
    <scope>NUCLEOTIDE SEQUENCE [LARGE SCALE GENOMIC DNA]</scope>
    <source>
        <strain evidence="4">DSM 16493 / NCIMB 14021 / DFL 12</strain>
    </source>
</reference>
<dbReference type="PANTHER" id="PTHR30189:SF1">
    <property type="entry name" value="LPS-ASSEMBLY PROTEIN LPTD"/>
    <property type="match status" value="1"/>
</dbReference>
<dbReference type="PANTHER" id="PTHR30189">
    <property type="entry name" value="LPS-ASSEMBLY PROTEIN"/>
    <property type="match status" value="1"/>
</dbReference>
<dbReference type="RefSeq" id="WP_012177860.1">
    <property type="nucleotide sequence ID" value="NC_009952.1"/>
</dbReference>
<dbReference type="OrthoDB" id="9760225at2"/>
<accession>A8LI76</accession>
<evidence type="ECO:0000256" key="1">
    <source>
        <dbReference type="HAMAP-Rule" id="MF_01411"/>
    </source>
</evidence>
<dbReference type="Proteomes" id="UP000006833">
    <property type="component" value="Chromosome"/>
</dbReference>
<evidence type="ECO:0000313" key="3">
    <source>
        <dbReference type="EMBL" id="ABV92930.1"/>
    </source>
</evidence>
<protein>
    <recommendedName>
        <fullName evidence="1">LPS-assembly protein LptD</fullName>
    </recommendedName>
</protein>
<dbReference type="Pfam" id="PF04453">
    <property type="entry name" value="LptD"/>
    <property type="match status" value="1"/>
</dbReference>
<comment type="subunit">
    <text evidence="1">Component of the lipopolysaccharide transport and assembly complex.</text>
</comment>
<dbReference type="eggNOG" id="COG1452">
    <property type="taxonomic scope" value="Bacteria"/>
</dbReference>
<comment type="similarity">
    <text evidence="1">Belongs to the LptD family.</text>
</comment>
<dbReference type="KEGG" id="dsh:Dshi_1188"/>
<keyword evidence="1" id="KW-0732">Signal</keyword>
<comment type="function">
    <text evidence="1">Involved in the assembly of lipopolysaccharide (LPS) at the surface of the outer membrane.</text>
</comment>
<keyword evidence="4" id="KW-1185">Reference proteome</keyword>
<dbReference type="EMBL" id="CP000830">
    <property type="protein sequence ID" value="ABV92930.1"/>
    <property type="molecule type" value="Genomic_DNA"/>
</dbReference>
<keyword evidence="1" id="KW-0998">Cell outer membrane</keyword>
<name>A8LI76_DINSH</name>
<sequence length="716" mass="79606" precursor="true">MNRVALTRRLAAALAVWLALACWTGPVRAQEAQAPPAPATLVADRIVANPDGTLIAEGAVEIFYDGRSLKAERLTYDRLADTLEITGPIQLSSGPGFVLIASQAELGTDLQEGILQSARLVLDRQVQIAAVEIQRVNGRYTQLYNTVASSCEVCADRSVPLWQIRARRIVHDALERQIYFERAVFEVVGIPVLYLPQMRVPDPTLERATGFLFPNFRTTSALGVGVEIPYFIALGPDRDLTLSPQITTKDSRTLGLRYRQAFSRGNLTFEGAYTRDDLEEGDRGFATLFGAFDLGRDFVLSFDLETVSDDQYYRDYGFDDEDRIDSEIEISRTRRDALDRATASYFTTFREDEDNDTIPRFVLDGEITRRFDTPLIGGYAETSLSWLGLERPSDANEIGRDTRRLSLLGTWQRSWANDWGMVMTATGELAIDQFHVSQDTSFPDQQTRVTPTLAAELRWPFEKSNGATRTVIEPVAQLVWSRVSDVDVPNEDSTVAEFDEASLFDLNRFAGRDQVEGGWRANFGVGWTRFDASGWTTAVTVGRVLREDDNTALAPGASATERASDWLTTVQLSSPTGLALLNRAQFSSDLSINKNVLRMGWEDPLSALALSYTWLRASEAESRPADTNEFSVTGRRRFNDTWAGGLEFSYDFDASQAREADLSLEYRNECVLVELSVSRDFDTSLDLRSTTDFGITVSLLGFGRGDGAARTSRCGG</sequence>
<proteinExistence type="inferred from homology"/>
<evidence type="ECO:0000313" key="4">
    <source>
        <dbReference type="Proteomes" id="UP000006833"/>
    </source>
</evidence>
<comment type="caution">
    <text evidence="1">Lacks conserved residue(s) required for the propagation of feature annotation.</text>
</comment>
<dbReference type="AlphaFoldDB" id="A8LI76"/>
<gene>
    <name evidence="3" type="primary">ostA</name>
    <name evidence="1" type="synonym">lptD</name>
    <name evidence="3" type="ordered locus">Dshi_1188</name>
</gene>
<comment type="subcellular location">
    <subcellularLocation>
        <location evidence="1">Cell outer membrane</location>
    </subcellularLocation>
</comment>
<dbReference type="PROSITE" id="PS51257">
    <property type="entry name" value="PROKAR_LIPOPROTEIN"/>
    <property type="match status" value="1"/>
</dbReference>
<feature type="signal peptide" evidence="1">
    <location>
        <begin position="1"/>
        <end position="29"/>
    </location>
</feature>
<dbReference type="GO" id="GO:0015920">
    <property type="term" value="P:lipopolysaccharide transport"/>
    <property type="evidence" value="ECO:0007669"/>
    <property type="project" value="InterPro"/>
</dbReference>
<feature type="domain" description="LptD C-terminal" evidence="2">
    <location>
        <begin position="282"/>
        <end position="642"/>
    </location>
</feature>
<organism evidence="3 4">
    <name type="scientific">Dinoroseobacter shibae (strain DSM 16493 / NCIMB 14021 / DFL 12)</name>
    <dbReference type="NCBI Taxonomy" id="398580"/>
    <lineage>
        <taxon>Bacteria</taxon>
        <taxon>Pseudomonadati</taxon>
        <taxon>Pseudomonadota</taxon>
        <taxon>Alphaproteobacteria</taxon>
        <taxon>Rhodobacterales</taxon>
        <taxon>Roseobacteraceae</taxon>
        <taxon>Dinoroseobacter</taxon>
    </lineage>
</organism>
<dbReference type="GO" id="GO:0009279">
    <property type="term" value="C:cell outer membrane"/>
    <property type="evidence" value="ECO:0007669"/>
    <property type="project" value="UniProtKB-SubCell"/>
</dbReference>
<dbReference type="InterPro" id="IPR050218">
    <property type="entry name" value="LptD"/>
</dbReference>
<dbReference type="GO" id="GO:0043165">
    <property type="term" value="P:Gram-negative-bacterium-type cell outer membrane assembly"/>
    <property type="evidence" value="ECO:0007669"/>
    <property type="project" value="UniProtKB-UniRule"/>
</dbReference>
<feature type="chain" id="PRO_5009007226" description="LPS-assembly protein LptD" evidence="1">
    <location>
        <begin position="30"/>
        <end position="716"/>
    </location>
</feature>
<dbReference type="InterPro" id="IPR020889">
    <property type="entry name" value="LipoPS_assembly_LptD"/>
</dbReference>
<dbReference type="InterPro" id="IPR007543">
    <property type="entry name" value="LptD_C"/>
</dbReference>
<dbReference type="GO" id="GO:1990351">
    <property type="term" value="C:transporter complex"/>
    <property type="evidence" value="ECO:0007669"/>
    <property type="project" value="TreeGrafter"/>
</dbReference>
<evidence type="ECO:0000259" key="2">
    <source>
        <dbReference type="Pfam" id="PF04453"/>
    </source>
</evidence>
<keyword evidence="1" id="KW-0472">Membrane</keyword>